<evidence type="ECO:0008006" key="13">
    <source>
        <dbReference type="Google" id="ProtNLM"/>
    </source>
</evidence>
<evidence type="ECO:0000256" key="6">
    <source>
        <dbReference type="ARBA" id="ARBA00023136"/>
    </source>
</evidence>
<evidence type="ECO:0000256" key="8">
    <source>
        <dbReference type="ARBA" id="ARBA00023224"/>
    </source>
</evidence>
<dbReference type="Gene3D" id="4.10.1240.10">
    <property type="entry name" value="GPCR, family 2, extracellular hormone receptor domain"/>
    <property type="match status" value="1"/>
</dbReference>
<dbReference type="PROSITE" id="PS50261">
    <property type="entry name" value="G_PROTEIN_RECEP_F2_4"/>
    <property type="match status" value="1"/>
</dbReference>
<dbReference type="InterPro" id="IPR017981">
    <property type="entry name" value="GPCR_2-like_7TM"/>
</dbReference>
<dbReference type="GO" id="GO:0007166">
    <property type="term" value="P:cell surface receptor signaling pathway"/>
    <property type="evidence" value="ECO:0007669"/>
    <property type="project" value="InterPro"/>
</dbReference>
<dbReference type="Proteomes" id="UP000683360">
    <property type="component" value="Unassembled WGS sequence"/>
</dbReference>
<protein>
    <recommendedName>
        <fullName evidence="13">G-protein coupled receptors family 2 profile 1 domain-containing protein</fullName>
    </recommendedName>
</protein>
<evidence type="ECO:0000256" key="2">
    <source>
        <dbReference type="ARBA" id="ARBA00022692"/>
    </source>
</evidence>
<dbReference type="GO" id="GO:0004930">
    <property type="term" value="F:G protein-coupled receptor activity"/>
    <property type="evidence" value="ECO:0007669"/>
    <property type="project" value="UniProtKB-KW"/>
</dbReference>
<keyword evidence="5" id="KW-0297">G-protein coupled receptor</keyword>
<dbReference type="PANTHER" id="PTHR12011:SF471">
    <property type="entry name" value="G-PROTEIN COUPLED RECEPTORS FAMILY 2 PROFILE 2 DOMAIN-CONTAINING PROTEIN"/>
    <property type="match status" value="1"/>
</dbReference>
<keyword evidence="7" id="KW-0675">Receptor</keyword>
<evidence type="ECO:0000259" key="9">
    <source>
        <dbReference type="PROSITE" id="PS50227"/>
    </source>
</evidence>
<dbReference type="EMBL" id="CAJPWZ010000706">
    <property type="protein sequence ID" value="CAG2198996.1"/>
    <property type="molecule type" value="Genomic_DNA"/>
</dbReference>
<evidence type="ECO:0000256" key="3">
    <source>
        <dbReference type="ARBA" id="ARBA00022729"/>
    </source>
</evidence>
<dbReference type="InterPro" id="IPR000832">
    <property type="entry name" value="GPCR_2_secretin-like"/>
</dbReference>
<dbReference type="PANTHER" id="PTHR12011">
    <property type="entry name" value="ADHESION G-PROTEIN COUPLED RECEPTOR"/>
    <property type="match status" value="1"/>
</dbReference>
<dbReference type="SUPFAM" id="SSF111418">
    <property type="entry name" value="Hormone receptor domain"/>
    <property type="match status" value="1"/>
</dbReference>
<evidence type="ECO:0000256" key="5">
    <source>
        <dbReference type="ARBA" id="ARBA00023040"/>
    </source>
</evidence>
<keyword evidence="12" id="KW-1185">Reference proteome</keyword>
<proteinExistence type="predicted"/>
<organism evidence="11 12">
    <name type="scientific">Mytilus edulis</name>
    <name type="common">Blue mussel</name>
    <dbReference type="NCBI Taxonomy" id="6550"/>
    <lineage>
        <taxon>Eukaryota</taxon>
        <taxon>Metazoa</taxon>
        <taxon>Spiralia</taxon>
        <taxon>Lophotrochozoa</taxon>
        <taxon>Mollusca</taxon>
        <taxon>Bivalvia</taxon>
        <taxon>Autobranchia</taxon>
        <taxon>Pteriomorphia</taxon>
        <taxon>Mytilida</taxon>
        <taxon>Mytiloidea</taxon>
        <taxon>Mytilidae</taxon>
        <taxon>Mytilinae</taxon>
        <taxon>Mytilus</taxon>
    </lineage>
</organism>
<keyword evidence="2" id="KW-0812">Transmembrane</keyword>
<dbReference type="SMART" id="SM00008">
    <property type="entry name" value="HormR"/>
    <property type="match status" value="1"/>
</dbReference>
<dbReference type="InterPro" id="IPR036445">
    <property type="entry name" value="GPCR_2_extracell_dom_sf"/>
</dbReference>
<keyword evidence="6" id="KW-0472">Membrane</keyword>
<dbReference type="GO" id="GO:0007189">
    <property type="term" value="P:adenylate cyclase-activating G protein-coupled receptor signaling pathway"/>
    <property type="evidence" value="ECO:0007669"/>
    <property type="project" value="TreeGrafter"/>
</dbReference>
<dbReference type="Pfam" id="PF00002">
    <property type="entry name" value="7tm_2"/>
    <property type="match status" value="1"/>
</dbReference>
<evidence type="ECO:0000313" key="12">
    <source>
        <dbReference type="Proteomes" id="UP000683360"/>
    </source>
</evidence>
<reference evidence="11" key="1">
    <citation type="submission" date="2021-03" db="EMBL/GenBank/DDBJ databases">
        <authorList>
            <person name="Bekaert M."/>
        </authorList>
    </citation>
    <scope>NUCLEOTIDE SEQUENCE</scope>
</reference>
<gene>
    <name evidence="11" type="ORF">MEDL_13736</name>
</gene>
<dbReference type="AlphaFoldDB" id="A0A8S3QW14"/>
<feature type="domain" description="G-protein coupled receptors family 2 profile 2" evidence="10">
    <location>
        <begin position="311"/>
        <end position="405"/>
    </location>
</feature>
<keyword evidence="8" id="KW-0807">Transducer</keyword>
<keyword evidence="4" id="KW-1133">Transmembrane helix</keyword>
<dbReference type="InterPro" id="IPR001879">
    <property type="entry name" value="GPCR_2_extracellular_dom"/>
</dbReference>
<dbReference type="Gene3D" id="1.20.1070.10">
    <property type="entry name" value="Rhodopsin 7-helix transmembrane proteins"/>
    <property type="match status" value="1"/>
</dbReference>
<keyword evidence="3" id="KW-0732">Signal</keyword>
<name>A0A8S3QW14_MYTED</name>
<comment type="caution">
    <text evidence="11">The sequence shown here is derived from an EMBL/GenBank/DDBJ whole genome shotgun (WGS) entry which is preliminary data.</text>
</comment>
<dbReference type="PROSITE" id="PS50227">
    <property type="entry name" value="G_PROTEIN_RECEP_F2_3"/>
    <property type="match status" value="1"/>
</dbReference>
<dbReference type="Pfam" id="PF16489">
    <property type="entry name" value="GAIN"/>
    <property type="match status" value="1"/>
</dbReference>
<feature type="domain" description="G-protein coupled receptors family 2 profile 1" evidence="9">
    <location>
        <begin position="1"/>
        <end position="56"/>
    </location>
</feature>
<dbReference type="Gene3D" id="1.25.40.610">
    <property type="match status" value="1"/>
</dbReference>
<evidence type="ECO:0000313" key="11">
    <source>
        <dbReference type="EMBL" id="CAG2198996.1"/>
    </source>
</evidence>
<evidence type="ECO:0000256" key="1">
    <source>
        <dbReference type="ARBA" id="ARBA00004141"/>
    </source>
</evidence>
<evidence type="ECO:0000256" key="7">
    <source>
        <dbReference type="ARBA" id="ARBA00023170"/>
    </source>
</evidence>
<comment type="subcellular location">
    <subcellularLocation>
        <location evidence="1">Membrane</location>
        <topology evidence="1">Multi-pass membrane protein</topology>
    </subcellularLocation>
</comment>
<dbReference type="InterPro" id="IPR032471">
    <property type="entry name" value="AGRL2-4_GAIN_subdom_A"/>
</dbReference>
<evidence type="ECO:0000256" key="4">
    <source>
        <dbReference type="ARBA" id="ARBA00022989"/>
    </source>
</evidence>
<dbReference type="OrthoDB" id="6102845at2759"/>
<dbReference type="GO" id="GO:0005886">
    <property type="term" value="C:plasma membrane"/>
    <property type="evidence" value="ECO:0007669"/>
    <property type="project" value="TreeGrafter"/>
</dbReference>
<sequence>MCGENVDNFNTTWRLTEPNTLVVLPCTGEYTGNASRYCSSDGKWVEPSYIHCISKSIQQLKEQTAQLLSGESDYNLTIILKDLENITHDNDELRSGDLLTSSDVLNDIAKYVTVQSDKLEVDQLEIFGSLCDNLLDERNHRQWKELNDEGSGGVTPLVNAVTEYNNAFNEVIDSNYSLVVAKKNVVMQVGKASVDEITVPDRQKTSNSWIAESVTEIKLKKNICNGLTGYSSTFYRNISSFFPEYLILNGEIKSFNGSYDVNSIVADFTIHGTPCSNYSLIIKFEHLLESTPNHSVDIGILVLPGITRTENKIVCTAIAVALHYIFLTDFALMLAEGIQIVRMVVIVFPTKSIVHKLIPACWIVPACIVGISAGVTKLKGYGNDQFCWLTLESNLIWAFIDQRYL</sequence>
<dbReference type="Pfam" id="PF02793">
    <property type="entry name" value="HRM"/>
    <property type="match status" value="1"/>
</dbReference>
<accession>A0A8S3QW14</accession>
<evidence type="ECO:0000259" key="10">
    <source>
        <dbReference type="PROSITE" id="PS50261"/>
    </source>
</evidence>